<keyword evidence="8" id="KW-1185">Reference proteome</keyword>
<dbReference type="CDD" id="cd07730">
    <property type="entry name" value="metallo-hydrolase-like_MBL-fold"/>
    <property type="match status" value="1"/>
</dbReference>
<sequence length="312" mass="34153">MAENNWSLPADTASQTYLSISAIPVGSLYLSDNQVFEDCAQQGPGVANGSERLAGTGRRVPSFSFLVQHEQHGRLLFDLGLRKHGKGYPPGIQKRIAPLWIKCRQDLVEILEAGGVKSEDIGTVIYSHLHFDHVGDLTHFPSALLVVGGGAAEELASPYPLNPESDVLALPEGQKVHYEDFSNNIPLGPFPKAVDYFKDGSLYLVDAPGHYPGHLNALARIGPNQFVLLAADCCHHRLCFAPGERLVSRESHVDIEVAQTTLESVKAMHKAKNVVVLLAHDDTLLHELGDERLFPSPLNAWASREIEKKHQA</sequence>
<evidence type="ECO:0000313" key="8">
    <source>
        <dbReference type="Proteomes" id="UP000076532"/>
    </source>
</evidence>
<evidence type="ECO:0000256" key="4">
    <source>
        <dbReference type="ARBA" id="ARBA00022801"/>
    </source>
</evidence>
<comment type="cofactor">
    <cofactor evidence="1">
        <name>Zn(2+)</name>
        <dbReference type="ChEBI" id="CHEBI:29105"/>
    </cofactor>
</comment>
<dbReference type="STRING" id="436010.A0A166IZP5"/>
<gene>
    <name evidence="7" type="ORF">FIBSPDRAFT_919903</name>
</gene>
<keyword evidence="3" id="KW-0479">Metal-binding</keyword>
<evidence type="ECO:0000256" key="5">
    <source>
        <dbReference type="ARBA" id="ARBA00022833"/>
    </source>
</evidence>
<evidence type="ECO:0000256" key="1">
    <source>
        <dbReference type="ARBA" id="ARBA00001947"/>
    </source>
</evidence>
<dbReference type="PANTHER" id="PTHR42978:SF2">
    <property type="entry name" value="102 KBASES UNSTABLE REGION: FROM 1 TO 119443"/>
    <property type="match status" value="1"/>
</dbReference>
<dbReference type="EMBL" id="KV417556">
    <property type="protein sequence ID" value="KZP20337.1"/>
    <property type="molecule type" value="Genomic_DNA"/>
</dbReference>
<evidence type="ECO:0000313" key="7">
    <source>
        <dbReference type="EMBL" id="KZP20337.1"/>
    </source>
</evidence>
<dbReference type="GO" id="GO:0046872">
    <property type="term" value="F:metal ion binding"/>
    <property type="evidence" value="ECO:0007669"/>
    <property type="project" value="UniProtKB-KW"/>
</dbReference>
<dbReference type="SUPFAM" id="SSF56281">
    <property type="entry name" value="Metallo-hydrolase/oxidoreductase"/>
    <property type="match status" value="1"/>
</dbReference>
<organism evidence="7 8">
    <name type="scientific">Athelia psychrophila</name>
    <dbReference type="NCBI Taxonomy" id="1759441"/>
    <lineage>
        <taxon>Eukaryota</taxon>
        <taxon>Fungi</taxon>
        <taxon>Dikarya</taxon>
        <taxon>Basidiomycota</taxon>
        <taxon>Agaricomycotina</taxon>
        <taxon>Agaricomycetes</taxon>
        <taxon>Agaricomycetidae</taxon>
        <taxon>Atheliales</taxon>
        <taxon>Atheliaceae</taxon>
        <taxon>Athelia</taxon>
    </lineage>
</organism>
<evidence type="ECO:0000256" key="3">
    <source>
        <dbReference type="ARBA" id="ARBA00022723"/>
    </source>
</evidence>
<evidence type="ECO:0000256" key="2">
    <source>
        <dbReference type="ARBA" id="ARBA00007749"/>
    </source>
</evidence>
<dbReference type="AlphaFoldDB" id="A0A166IZP5"/>
<proteinExistence type="inferred from homology"/>
<protein>
    <submittedName>
        <fullName evidence="7">Metallo-hydrolase/oxidoreductase</fullName>
    </submittedName>
</protein>
<evidence type="ECO:0000259" key="6">
    <source>
        <dbReference type="SMART" id="SM00849"/>
    </source>
</evidence>
<feature type="domain" description="Metallo-beta-lactamase" evidence="6">
    <location>
        <begin position="61"/>
        <end position="280"/>
    </location>
</feature>
<dbReference type="SMART" id="SM00849">
    <property type="entry name" value="Lactamase_B"/>
    <property type="match status" value="1"/>
</dbReference>
<dbReference type="InterPro" id="IPR001279">
    <property type="entry name" value="Metallo-B-lactamas"/>
</dbReference>
<dbReference type="Proteomes" id="UP000076532">
    <property type="component" value="Unassembled WGS sequence"/>
</dbReference>
<dbReference type="InterPro" id="IPR051013">
    <property type="entry name" value="MBL_superfamily_lactonases"/>
</dbReference>
<dbReference type="InterPro" id="IPR036866">
    <property type="entry name" value="RibonucZ/Hydroxyglut_hydro"/>
</dbReference>
<keyword evidence="5" id="KW-0862">Zinc</keyword>
<keyword evidence="4" id="KW-0378">Hydrolase</keyword>
<dbReference type="GO" id="GO:0016787">
    <property type="term" value="F:hydrolase activity"/>
    <property type="evidence" value="ECO:0007669"/>
    <property type="project" value="UniProtKB-KW"/>
</dbReference>
<dbReference type="Gene3D" id="3.60.15.10">
    <property type="entry name" value="Ribonuclease Z/Hydroxyacylglutathione hydrolase-like"/>
    <property type="match status" value="1"/>
</dbReference>
<comment type="similarity">
    <text evidence="2">Belongs to the metallo-beta-lactamase superfamily.</text>
</comment>
<accession>A0A166IZP5</accession>
<dbReference type="PANTHER" id="PTHR42978">
    <property type="entry name" value="QUORUM-QUENCHING LACTONASE YTNP-RELATED-RELATED"/>
    <property type="match status" value="1"/>
</dbReference>
<dbReference type="Pfam" id="PF00753">
    <property type="entry name" value="Lactamase_B"/>
    <property type="match status" value="1"/>
</dbReference>
<dbReference type="OrthoDB" id="10250730at2759"/>
<reference evidence="7 8" key="1">
    <citation type="journal article" date="2016" name="Mol. Biol. Evol.">
        <title>Comparative Genomics of Early-Diverging Mushroom-Forming Fungi Provides Insights into the Origins of Lignocellulose Decay Capabilities.</title>
        <authorList>
            <person name="Nagy L.G."/>
            <person name="Riley R."/>
            <person name="Tritt A."/>
            <person name="Adam C."/>
            <person name="Daum C."/>
            <person name="Floudas D."/>
            <person name="Sun H."/>
            <person name="Yadav J.S."/>
            <person name="Pangilinan J."/>
            <person name="Larsson K.H."/>
            <person name="Matsuura K."/>
            <person name="Barry K."/>
            <person name="Labutti K."/>
            <person name="Kuo R."/>
            <person name="Ohm R.A."/>
            <person name="Bhattacharya S.S."/>
            <person name="Shirouzu T."/>
            <person name="Yoshinaga Y."/>
            <person name="Martin F.M."/>
            <person name="Grigoriev I.V."/>
            <person name="Hibbett D.S."/>
        </authorList>
    </citation>
    <scope>NUCLEOTIDE SEQUENCE [LARGE SCALE GENOMIC DNA]</scope>
    <source>
        <strain evidence="7 8">CBS 109695</strain>
    </source>
</reference>
<name>A0A166IZP5_9AGAM</name>